<accession>A0A438AHW2</accession>
<dbReference type="RefSeq" id="WP_127905544.1">
    <property type="nucleotide sequence ID" value="NZ_RQXX01000002.1"/>
</dbReference>
<evidence type="ECO:0000313" key="2">
    <source>
        <dbReference type="Proteomes" id="UP000285908"/>
    </source>
</evidence>
<dbReference type="EMBL" id="RQXX01000002">
    <property type="protein sequence ID" value="RVV98311.1"/>
    <property type="molecule type" value="Genomic_DNA"/>
</dbReference>
<dbReference type="OrthoDB" id="8558084at2"/>
<gene>
    <name evidence="1" type="ORF">EKE94_05110</name>
</gene>
<organism evidence="1 2">
    <name type="scientific">Mesobaculum littorinae</name>
    <dbReference type="NCBI Taxonomy" id="2486419"/>
    <lineage>
        <taxon>Bacteria</taxon>
        <taxon>Pseudomonadati</taxon>
        <taxon>Pseudomonadota</taxon>
        <taxon>Alphaproteobacteria</taxon>
        <taxon>Rhodobacterales</taxon>
        <taxon>Roseobacteraceae</taxon>
        <taxon>Mesobaculum</taxon>
    </lineage>
</organism>
<name>A0A438AHW2_9RHOB</name>
<reference evidence="1 2" key="1">
    <citation type="submission" date="2018-11" db="EMBL/GenBank/DDBJ databases">
        <title>Mesobaculum littorinae gen. nov., sp. nov., isolated from Littorina scabra that represents a novel genus of the order Rhodobacteraceae.</title>
        <authorList>
            <person name="Li F."/>
        </authorList>
    </citation>
    <scope>NUCLEOTIDE SEQUENCE [LARGE SCALE GENOMIC DNA]</scope>
    <source>
        <strain evidence="1 2">M0103</strain>
    </source>
</reference>
<comment type="caution">
    <text evidence="1">The sequence shown here is derived from an EMBL/GenBank/DDBJ whole genome shotgun (WGS) entry which is preliminary data.</text>
</comment>
<dbReference type="Proteomes" id="UP000285908">
    <property type="component" value="Unassembled WGS sequence"/>
</dbReference>
<keyword evidence="2" id="KW-1185">Reference proteome</keyword>
<proteinExistence type="predicted"/>
<dbReference type="AlphaFoldDB" id="A0A438AHW2"/>
<sequence length="340" mass="37452">MPDLQDVLNRVENTERKYDTNWVRPLSNAYVMAHARVRDVLDDQRKFDALVADLLITAVSMGMGAGLGALFAKTTLKSVAADAAVNYVIRRNMVRTFNAIAAVDENKALSFLISRGWDEAERRLSAQAKTAVGNLAAPRPGLQAALTDPQIFQNRLATYVDEALIAISSVAMDLNESDLPAETKERLAQAMLDSAVIRNAPVTPVFPDERVGAQRLELGIYMTLIMDSDRFVEGTGFLMGGAGAMRWDKGRPINVPTGHPDYPRAYSRHEISGSGAAQSASLEAGRIEYDQPGRKIESRIDDLHEAYYGRPFFSGRSDRDELVRAERVYQRLAGMTAPAF</sequence>
<protein>
    <submittedName>
        <fullName evidence="1">Uncharacterized protein</fullName>
    </submittedName>
</protein>
<evidence type="ECO:0000313" key="1">
    <source>
        <dbReference type="EMBL" id="RVV98311.1"/>
    </source>
</evidence>